<keyword evidence="2" id="KW-0238">DNA-binding</keyword>
<keyword evidence="3" id="KW-0804">Transcription</keyword>
<dbReference type="SUPFAM" id="SSF101941">
    <property type="entry name" value="NAC domain"/>
    <property type="match status" value="1"/>
</dbReference>
<evidence type="ECO:0000259" key="6">
    <source>
        <dbReference type="PROSITE" id="PS51005"/>
    </source>
</evidence>
<feature type="domain" description="NAC" evidence="6">
    <location>
        <begin position="19"/>
        <end position="200"/>
    </location>
</feature>
<evidence type="ECO:0000256" key="1">
    <source>
        <dbReference type="ARBA" id="ARBA00023015"/>
    </source>
</evidence>
<dbReference type="PANTHER" id="PTHR31719:SF243">
    <property type="entry name" value="NAC DOMAIN-CONTAINING PROTEIN"/>
    <property type="match status" value="1"/>
</dbReference>
<keyword evidence="4" id="KW-0539">Nucleus</keyword>
<evidence type="ECO:0000313" key="8">
    <source>
        <dbReference type="Proteomes" id="UP000823388"/>
    </source>
</evidence>
<protein>
    <recommendedName>
        <fullName evidence="6">NAC domain-containing protein</fullName>
    </recommendedName>
</protein>
<keyword evidence="1" id="KW-0805">Transcription regulation</keyword>
<keyword evidence="8" id="KW-1185">Reference proteome</keyword>
<dbReference type="EMBL" id="CM029049">
    <property type="protein sequence ID" value="KAG2573909.1"/>
    <property type="molecule type" value="Genomic_DNA"/>
</dbReference>
<dbReference type="PROSITE" id="PS51005">
    <property type="entry name" value="NAC"/>
    <property type="match status" value="1"/>
</dbReference>
<gene>
    <name evidence="7" type="ORF">PVAP13_7KG285500</name>
</gene>
<accession>A0A8T0QLQ5</accession>
<dbReference type="Proteomes" id="UP000823388">
    <property type="component" value="Chromosome 7K"/>
</dbReference>
<evidence type="ECO:0000256" key="5">
    <source>
        <dbReference type="SAM" id="MobiDB-lite"/>
    </source>
</evidence>
<reference evidence="7" key="1">
    <citation type="submission" date="2020-05" db="EMBL/GenBank/DDBJ databases">
        <title>WGS assembly of Panicum virgatum.</title>
        <authorList>
            <person name="Lovell J.T."/>
            <person name="Jenkins J."/>
            <person name="Shu S."/>
            <person name="Juenger T.E."/>
            <person name="Schmutz J."/>
        </authorList>
    </citation>
    <scope>NUCLEOTIDE SEQUENCE</scope>
    <source>
        <strain evidence="7">AP13</strain>
    </source>
</reference>
<sequence>MAGVAERPSGGGDDEEGNYPVGFRFKPTLRELVEFYLHPKLLDKPTVPNDAVIEADAYECHPEILTSKHHPTWYQKRGADDNWYFLSPRSRRYPGGDRPTRRTADNRGRLKPGRKKGAADHSKASKGRPRKNLSVGAIEFTENTLAYYVGEPRNENETKTKWLMHELTVPELDKEKGPENAAGEKPRELNKYVMCRIYKSPLKKWRELEDDKGSTSSASAPAPAPACDEPAPTSSRSGPQPETVRGDAGDVEQERGQEARGGAAERARRQRAEQAGFKFSKMGVCRPPNGRQGACRPSRLPPLMQWPPPPMYNSMQGPVQLQRPPLTYGPHGQAPPVLRLCPPHRTASAVPNSLGRTVMMRPPNLAASQTVRPPPFPFPRPPPGQQLQMEDMKACQERVYWELLAELKSQRGSAPTASTQPACFDEGANLNHPAGAEAMVPRTQFPAPHNFYPCSGVQQQQQQSSSPAIPAAIVPPGAAGPVDVEATPAADDAPGKLSVPGDANQGSAKGDCYGYSNQLFEDLLADLAPLKN</sequence>
<feature type="region of interest" description="Disordered" evidence="5">
    <location>
        <begin position="1"/>
        <end position="20"/>
    </location>
</feature>
<organism evidence="7 8">
    <name type="scientific">Panicum virgatum</name>
    <name type="common">Blackwell switchgrass</name>
    <dbReference type="NCBI Taxonomy" id="38727"/>
    <lineage>
        <taxon>Eukaryota</taxon>
        <taxon>Viridiplantae</taxon>
        <taxon>Streptophyta</taxon>
        <taxon>Embryophyta</taxon>
        <taxon>Tracheophyta</taxon>
        <taxon>Spermatophyta</taxon>
        <taxon>Magnoliopsida</taxon>
        <taxon>Liliopsida</taxon>
        <taxon>Poales</taxon>
        <taxon>Poaceae</taxon>
        <taxon>PACMAD clade</taxon>
        <taxon>Panicoideae</taxon>
        <taxon>Panicodae</taxon>
        <taxon>Paniceae</taxon>
        <taxon>Panicinae</taxon>
        <taxon>Panicum</taxon>
        <taxon>Panicum sect. Hiantes</taxon>
    </lineage>
</organism>
<feature type="region of interest" description="Disordered" evidence="5">
    <location>
        <begin position="208"/>
        <end position="299"/>
    </location>
</feature>
<dbReference type="Pfam" id="PF02365">
    <property type="entry name" value="NAM"/>
    <property type="match status" value="1"/>
</dbReference>
<name>A0A8T0QLQ5_PANVG</name>
<dbReference type="GO" id="GO:0006355">
    <property type="term" value="P:regulation of DNA-templated transcription"/>
    <property type="evidence" value="ECO:0007669"/>
    <property type="project" value="InterPro"/>
</dbReference>
<evidence type="ECO:0000256" key="3">
    <source>
        <dbReference type="ARBA" id="ARBA00023163"/>
    </source>
</evidence>
<feature type="region of interest" description="Disordered" evidence="5">
    <location>
        <begin position="455"/>
        <end position="508"/>
    </location>
</feature>
<dbReference type="AlphaFoldDB" id="A0A8T0QLQ5"/>
<dbReference type="Gene3D" id="2.170.150.80">
    <property type="entry name" value="NAC domain"/>
    <property type="match status" value="1"/>
</dbReference>
<evidence type="ECO:0000313" key="7">
    <source>
        <dbReference type="EMBL" id="KAG2573909.1"/>
    </source>
</evidence>
<evidence type="ECO:0000256" key="4">
    <source>
        <dbReference type="ARBA" id="ARBA00023242"/>
    </source>
</evidence>
<dbReference type="InterPro" id="IPR036093">
    <property type="entry name" value="NAC_dom_sf"/>
</dbReference>
<feature type="compositionally biased region" description="Low complexity" evidence="5">
    <location>
        <begin position="456"/>
        <end position="482"/>
    </location>
</feature>
<comment type="caution">
    <text evidence="7">The sequence shown here is derived from an EMBL/GenBank/DDBJ whole genome shotgun (WGS) entry which is preliminary data.</text>
</comment>
<feature type="compositionally biased region" description="Basic and acidic residues" evidence="5">
    <location>
        <begin position="244"/>
        <end position="272"/>
    </location>
</feature>
<proteinExistence type="predicted"/>
<dbReference type="GO" id="GO:0003677">
    <property type="term" value="F:DNA binding"/>
    <property type="evidence" value="ECO:0007669"/>
    <property type="project" value="UniProtKB-KW"/>
</dbReference>
<feature type="region of interest" description="Disordered" evidence="5">
    <location>
        <begin position="87"/>
        <end position="135"/>
    </location>
</feature>
<dbReference type="InterPro" id="IPR003441">
    <property type="entry name" value="NAC-dom"/>
</dbReference>
<dbReference type="PANTHER" id="PTHR31719">
    <property type="entry name" value="NAC TRANSCRIPTION FACTOR 56"/>
    <property type="match status" value="1"/>
</dbReference>
<evidence type="ECO:0000256" key="2">
    <source>
        <dbReference type="ARBA" id="ARBA00023125"/>
    </source>
</evidence>
<feature type="compositionally biased region" description="Basic and acidic residues" evidence="5">
    <location>
        <begin position="94"/>
        <end position="108"/>
    </location>
</feature>